<dbReference type="AlphaFoldDB" id="A0AAD1UP69"/>
<evidence type="ECO:0000313" key="4">
    <source>
        <dbReference type="Proteomes" id="UP001295684"/>
    </source>
</evidence>
<evidence type="ECO:0000313" key="3">
    <source>
        <dbReference type="EMBL" id="CAI2368704.1"/>
    </source>
</evidence>
<keyword evidence="1" id="KW-0175">Coiled coil</keyword>
<name>A0AAD1UP69_EUPCR</name>
<feature type="region of interest" description="Disordered" evidence="2">
    <location>
        <begin position="814"/>
        <end position="837"/>
    </location>
</feature>
<proteinExistence type="predicted"/>
<feature type="compositionally biased region" description="Polar residues" evidence="2">
    <location>
        <begin position="608"/>
        <end position="619"/>
    </location>
</feature>
<organism evidence="3 4">
    <name type="scientific">Euplotes crassus</name>
    <dbReference type="NCBI Taxonomy" id="5936"/>
    <lineage>
        <taxon>Eukaryota</taxon>
        <taxon>Sar</taxon>
        <taxon>Alveolata</taxon>
        <taxon>Ciliophora</taxon>
        <taxon>Intramacronucleata</taxon>
        <taxon>Spirotrichea</taxon>
        <taxon>Hypotrichia</taxon>
        <taxon>Euplotida</taxon>
        <taxon>Euplotidae</taxon>
        <taxon>Moneuplotes</taxon>
    </lineage>
</organism>
<feature type="coiled-coil region" evidence="1">
    <location>
        <begin position="239"/>
        <end position="266"/>
    </location>
</feature>
<reference evidence="3" key="1">
    <citation type="submission" date="2023-07" db="EMBL/GenBank/DDBJ databases">
        <authorList>
            <consortium name="AG Swart"/>
            <person name="Singh M."/>
            <person name="Singh A."/>
            <person name="Seah K."/>
            <person name="Emmerich C."/>
        </authorList>
    </citation>
    <scope>NUCLEOTIDE SEQUENCE</scope>
    <source>
        <strain evidence="3">DP1</strain>
    </source>
</reference>
<feature type="region of interest" description="Disordered" evidence="2">
    <location>
        <begin position="588"/>
        <end position="719"/>
    </location>
</feature>
<feature type="compositionally biased region" description="Acidic residues" evidence="2">
    <location>
        <begin position="670"/>
        <end position="687"/>
    </location>
</feature>
<evidence type="ECO:0000256" key="2">
    <source>
        <dbReference type="SAM" id="MobiDB-lite"/>
    </source>
</evidence>
<sequence>MTFSTSSPQGRSMFINHRYCREEICDIILSLAMPWLSLRILRDILNLMKIYKVSPVQKFRKAFMLIRSIYHMQKPLIERLPIRSCRKAILILDQNYNTVNYSTDLFLIPSSSSLSLLGNSKIDSLENIPQKEYLKQVDLVLDELEISGMNTKSHKAAKNVQNVQSDSCAYSSIFSKIHKKLVDDPSLDNKTTSHCMDILKRINEGYFSTIQSLSKHHVYKKLELEDRIKHLENKFLEQAEHNEREIMTLKKEIDTKNREVEEHRLRSKLTKQQKEALKFFQDQFLESKTLKKVMEEDHENIMNGKNELAKLLATTPEKVTESGVTDILNNFNSTLENQLGAESYTEQIRFSKLDAEKDKPYKSIESEMSFKLKNIQMSTAKKIVDRLVTKSTSCDVEVQTLTIEELMKEYYQRQLHMDKMVDKVKQKLKYEESLHMMTKEKLIWSEKDKIKLQRQVDNLEKVLRSLEEKHRTLTKKYMDFAREYKDVEYQIKSLEKNLDKSKTLRAHLENQVKVLKIEISQLKSEPAPTKSMKHKDKKLESLQKKYDKQKEFIGELQAKNEAYYDKIVYMESIIKNNTELFDEYKKQKEQDKLERESRASRWSRRSNKNFSRINSTLSHDPTKNKERKATNESNQSFLNPNGSDRVTRKGTQKNNKLDFYSNENGLGSDTLEDDEGKFNFESDEEEKDQNNRRKGPPIVIRGPSPDGKKNNREQSKNKIMQGNLSLERELKISMSPNKVESSDFTINTNKLKTSQMKTLEMKKQNRRPMSSHSSSQSEEFQMIAKNNNADYEHERGVKHNHKFRSQVVIKRGQRARFRESGHEVNGKTGTQNIRSKYDSKSNISKPFQIKSTVYTGKEKDSISSGRIVNYTEPPSRVTQNVGTQFHREFLPKEVILTEERLNEIKEDITTSLILELEISRKHVNMLTEDQEKILYKMGRLLGEYYIKDKSRAARNLNNNASFSPTIKRSKRHKKSHQKMKTLIQLSNGGGNMNQKNSSCTFQKFQSG</sequence>
<protein>
    <submittedName>
        <fullName evidence="3">Uncharacterized protein</fullName>
    </submittedName>
</protein>
<feature type="compositionally biased region" description="Polar residues" evidence="2">
    <location>
        <begin position="631"/>
        <end position="644"/>
    </location>
</feature>
<dbReference type="EMBL" id="CAMPGE010009844">
    <property type="protein sequence ID" value="CAI2368704.1"/>
    <property type="molecule type" value="Genomic_DNA"/>
</dbReference>
<keyword evidence="4" id="KW-1185">Reference proteome</keyword>
<accession>A0AAD1UP69</accession>
<evidence type="ECO:0000256" key="1">
    <source>
        <dbReference type="SAM" id="Coils"/>
    </source>
</evidence>
<gene>
    <name evidence="3" type="ORF">ECRASSUSDP1_LOCUS10000</name>
</gene>
<feature type="compositionally biased region" description="Basic and acidic residues" evidence="2">
    <location>
        <begin position="816"/>
        <end position="825"/>
    </location>
</feature>
<comment type="caution">
    <text evidence="3">The sequence shown here is derived from an EMBL/GenBank/DDBJ whole genome shotgun (WGS) entry which is preliminary data.</text>
</comment>
<feature type="compositionally biased region" description="Polar residues" evidence="2">
    <location>
        <begin position="827"/>
        <end position="837"/>
    </location>
</feature>
<feature type="region of interest" description="Disordered" evidence="2">
    <location>
        <begin position="985"/>
        <end position="1007"/>
    </location>
</feature>
<feature type="compositionally biased region" description="Basic and acidic residues" evidence="2">
    <location>
        <begin position="620"/>
        <end position="630"/>
    </location>
</feature>
<feature type="compositionally biased region" description="Basic and acidic residues" evidence="2">
    <location>
        <begin position="706"/>
        <end position="716"/>
    </location>
</feature>
<feature type="compositionally biased region" description="Polar residues" evidence="2">
    <location>
        <begin position="992"/>
        <end position="1007"/>
    </location>
</feature>
<feature type="compositionally biased region" description="Basic and acidic residues" evidence="2">
    <location>
        <begin position="588"/>
        <end position="599"/>
    </location>
</feature>
<dbReference type="Proteomes" id="UP001295684">
    <property type="component" value="Unassembled WGS sequence"/>
</dbReference>